<dbReference type="Pfam" id="PF08711">
    <property type="entry name" value="Med26"/>
    <property type="match status" value="1"/>
</dbReference>
<organism evidence="6 7">
    <name type="scientific">Frieseomelitta varia</name>
    <dbReference type="NCBI Taxonomy" id="561572"/>
    <lineage>
        <taxon>Eukaryota</taxon>
        <taxon>Metazoa</taxon>
        <taxon>Ecdysozoa</taxon>
        <taxon>Arthropoda</taxon>
        <taxon>Hexapoda</taxon>
        <taxon>Insecta</taxon>
        <taxon>Pterygota</taxon>
        <taxon>Neoptera</taxon>
        <taxon>Endopterygota</taxon>
        <taxon>Hymenoptera</taxon>
        <taxon>Apocrita</taxon>
        <taxon>Aculeata</taxon>
        <taxon>Apoidea</taxon>
        <taxon>Anthophila</taxon>
        <taxon>Apidae</taxon>
        <taxon>Frieseomelitta</taxon>
    </lineage>
</organism>
<feature type="compositionally biased region" description="Basic and acidic residues" evidence="4">
    <location>
        <begin position="215"/>
        <end position="258"/>
    </location>
</feature>
<dbReference type="AlphaFoldDB" id="A0A833RVJ8"/>
<feature type="compositionally biased region" description="Basic and acidic residues" evidence="4">
    <location>
        <begin position="321"/>
        <end position="350"/>
    </location>
</feature>
<dbReference type="SMART" id="SM00509">
    <property type="entry name" value="TFS2N"/>
    <property type="match status" value="1"/>
</dbReference>
<dbReference type="PANTHER" id="PTHR15141">
    <property type="entry name" value="TRANSCRIPTION ELONGATION FACTOR B POLYPEPTIDE 3"/>
    <property type="match status" value="1"/>
</dbReference>
<accession>A0A833RVJ8</accession>
<feature type="compositionally biased region" description="Basic and acidic residues" evidence="4">
    <location>
        <begin position="293"/>
        <end position="312"/>
    </location>
</feature>
<comment type="caution">
    <text evidence="6">The sequence shown here is derived from an EMBL/GenBank/DDBJ whole genome shotgun (WGS) entry which is preliminary data.</text>
</comment>
<dbReference type="PANTHER" id="PTHR15141:SF76">
    <property type="entry name" value="TRANSCRIPTION ELONGATION FACTOR B POLYPEPTIDE 3"/>
    <property type="match status" value="1"/>
</dbReference>
<evidence type="ECO:0000313" key="7">
    <source>
        <dbReference type="Proteomes" id="UP000655588"/>
    </source>
</evidence>
<evidence type="ECO:0000259" key="5">
    <source>
        <dbReference type="PROSITE" id="PS51319"/>
    </source>
</evidence>
<evidence type="ECO:0000313" key="6">
    <source>
        <dbReference type="EMBL" id="KAF3423856.1"/>
    </source>
</evidence>
<dbReference type="EMBL" id="WNWW01000530">
    <property type="protein sequence ID" value="KAF3423856.1"/>
    <property type="molecule type" value="Genomic_DNA"/>
</dbReference>
<evidence type="ECO:0000256" key="4">
    <source>
        <dbReference type="SAM" id="MobiDB-lite"/>
    </source>
</evidence>
<feature type="compositionally biased region" description="Polar residues" evidence="4">
    <location>
        <begin position="351"/>
        <end position="363"/>
    </location>
</feature>
<dbReference type="InterPro" id="IPR010684">
    <property type="entry name" value="RNA_pol_II_trans_fac_SIII_A"/>
</dbReference>
<dbReference type="GO" id="GO:0006368">
    <property type="term" value="P:transcription elongation by RNA polymerase II"/>
    <property type="evidence" value="ECO:0007669"/>
    <property type="project" value="InterPro"/>
</dbReference>
<dbReference type="Pfam" id="PF06881">
    <property type="entry name" value="Elongin_A"/>
    <property type="match status" value="1"/>
</dbReference>
<dbReference type="InterPro" id="IPR051870">
    <property type="entry name" value="Elongin-A_domain"/>
</dbReference>
<dbReference type="Gene3D" id="6.10.250.3180">
    <property type="match status" value="1"/>
</dbReference>
<feature type="compositionally biased region" description="Basic and acidic residues" evidence="4">
    <location>
        <begin position="268"/>
        <end position="284"/>
    </location>
</feature>
<dbReference type="InterPro" id="IPR035441">
    <property type="entry name" value="TFIIS/LEDGF_dom_sf"/>
</dbReference>
<evidence type="ECO:0000256" key="1">
    <source>
        <dbReference type="ARBA" id="ARBA00004123"/>
    </source>
</evidence>
<evidence type="ECO:0000256" key="2">
    <source>
        <dbReference type="ARBA" id="ARBA00023242"/>
    </source>
</evidence>
<dbReference type="Gene3D" id="1.20.930.10">
    <property type="entry name" value="Conserved domain common to transcription factors TFIIS, elongin A, CRSP70"/>
    <property type="match status" value="1"/>
</dbReference>
<proteinExistence type="predicted"/>
<dbReference type="PROSITE" id="PS51319">
    <property type="entry name" value="TFIIS_N"/>
    <property type="match status" value="1"/>
</dbReference>
<dbReference type="GO" id="GO:0070449">
    <property type="term" value="C:elongin complex"/>
    <property type="evidence" value="ECO:0007669"/>
    <property type="project" value="InterPro"/>
</dbReference>
<keyword evidence="2 3" id="KW-0539">Nucleus</keyword>
<feature type="region of interest" description="Disordered" evidence="4">
    <location>
        <begin position="487"/>
        <end position="528"/>
    </location>
</feature>
<feature type="compositionally biased region" description="Basic and acidic residues" evidence="4">
    <location>
        <begin position="382"/>
        <end position="417"/>
    </location>
</feature>
<dbReference type="Proteomes" id="UP000655588">
    <property type="component" value="Unassembled WGS sequence"/>
</dbReference>
<feature type="compositionally biased region" description="Basic and acidic residues" evidence="4">
    <location>
        <begin position="425"/>
        <end position="451"/>
    </location>
</feature>
<feature type="region of interest" description="Disordered" evidence="4">
    <location>
        <begin position="117"/>
        <end position="451"/>
    </location>
</feature>
<keyword evidence="7" id="KW-1185">Reference proteome</keyword>
<reference evidence="6" key="1">
    <citation type="submission" date="2019-11" db="EMBL/GenBank/DDBJ databases">
        <title>The nuclear and mitochondrial genomes of Frieseomelitta varia - a highly eusocial stingless bee (Meliponini) with a permanently sterile worker caste.</title>
        <authorList>
            <person name="Freitas F.C.P."/>
            <person name="Lourenco A.P."/>
            <person name="Nunes F.M.F."/>
            <person name="Paschoal A.R."/>
            <person name="Abreu F.C.P."/>
            <person name="Barbin F.O."/>
            <person name="Bataglia L."/>
            <person name="Cardoso-Junior C.A.M."/>
            <person name="Cervoni M.S."/>
            <person name="Silva S.R."/>
            <person name="Dalarmi F."/>
            <person name="Del Lama M.A."/>
            <person name="Depintor T.S."/>
            <person name="Ferreira K.M."/>
            <person name="Goria P.S."/>
            <person name="Jaskot M.C."/>
            <person name="Lago D.C."/>
            <person name="Luna-Lucena D."/>
            <person name="Moda L.M."/>
            <person name="Nascimento L."/>
            <person name="Pedrino M."/>
            <person name="Rabico F.O."/>
            <person name="Sanches F.C."/>
            <person name="Santos D.E."/>
            <person name="Santos C.G."/>
            <person name="Vieira J."/>
            <person name="Lopes T.F."/>
            <person name="Barchuk A.R."/>
            <person name="Hartfelder K."/>
            <person name="Simoes Z.L.P."/>
            <person name="Bitondi M.M.G."/>
            <person name="Pinheiro D.G."/>
        </authorList>
    </citation>
    <scope>NUCLEOTIDE SEQUENCE</scope>
    <source>
        <strain evidence="6">USP_RPSP 00005682</strain>
        <tissue evidence="6">Whole individual</tissue>
    </source>
</reference>
<feature type="compositionally biased region" description="Polar residues" evidence="4">
    <location>
        <begin position="189"/>
        <end position="205"/>
    </location>
</feature>
<dbReference type="SUPFAM" id="SSF47676">
    <property type="entry name" value="Conserved domain common to transcription factors TFIIS, elongin A, CRSP70"/>
    <property type="match status" value="1"/>
</dbReference>
<feature type="domain" description="TFIIS N-terminal" evidence="5">
    <location>
        <begin position="42"/>
        <end position="118"/>
    </location>
</feature>
<feature type="compositionally biased region" description="Polar residues" evidence="4">
    <location>
        <begin position="743"/>
        <end position="755"/>
    </location>
</feature>
<dbReference type="InterPro" id="IPR017923">
    <property type="entry name" value="TFIIS_N"/>
</dbReference>
<sequence>MKFATLQAAITVLKLSPSSSHVSLFTTTKLFSSEHLVAVMMSVIDRIKHYQRNIEKCDDDEDRVLHCISKLCNLPVTVQHLQETGVGRTVNALRKYDGGIGDAARALVAKWKAMVTSEGTSGEDEDEACVPDAPESYNDLESSKLEENPAGSEGSGKHAHKYKSEKNEVLYTSHNNKCTSKHESKLKSIESQPRSNNDIAKNSNSDLEKHKKHDKTKDSHRHESRSDRRSSKDTKSLSKKDETSSSKHNSNREKHSNKSVDNSQLSKSNEETYKKRKHDDSHMKKDCKRRKHSDSENDETKSHMSSTFEKHNSISVLNSVKIKEECKEKDALNKNEIKHVEKKDSHERLKNSSSKCRTDSSNSKLKDSGDKHKYKTEIQTNHSKDETKRSDQHSSKESLESKHHSSSSGDKHHDKSKEKSRKKDHKEGKSKHESKSNRDSKYSKHGSKESKDLVKIIKQEINGDEGIDCHSGATFAEALGMCTMAQTSKKRNSNTPSTNTAKMFKGEQSTTSNKKTVVKTEPTSDTLQTPSLLTTNVKLEPLSVDLASTLPEISPNYKPLPYVNPVHRKEEDKILTDAMYVKNQRTKVYSGNKSGITRVPTLFDVCTRVLIENIDGKLPVNNALEFTGGVPFDIIKPVLERATADQLFMLEHHNPYLIEDTDKLWQFHCNREFRNKEREEMETWREMYMRCLDEREAKLKTLTANIKQSIDNSLPARSTKLAYVDNVVKPPRNVLKKQAKYGTASSAPKNTSTIKQKLINGGGSKSATNISVPPPPIQRKTKAPLMAKALQLIKGRYKR</sequence>
<dbReference type="InterPro" id="IPR003617">
    <property type="entry name" value="TFIIS/CRSP70_N_sub"/>
</dbReference>
<comment type="subcellular location">
    <subcellularLocation>
        <location evidence="1 3">Nucleus</location>
    </subcellularLocation>
</comment>
<evidence type="ECO:0000256" key="3">
    <source>
        <dbReference type="PROSITE-ProRule" id="PRU00649"/>
    </source>
</evidence>
<protein>
    <recommendedName>
        <fullName evidence="5">TFIIS N-terminal domain-containing protein</fullName>
    </recommendedName>
</protein>
<feature type="region of interest" description="Disordered" evidence="4">
    <location>
        <begin position="739"/>
        <end position="779"/>
    </location>
</feature>
<gene>
    <name evidence="6" type="ORF">E2986_05842</name>
</gene>
<name>A0A833RVJ8_9HYME</name>